<feature type="compositionally biased region" description="Low complexity" evidence="1">
    <location>
        <begin position="174"/>
        <end position="188"/>
    </location>
</feature>
<evidence type="ECO:0000256" key="1">
    <source>
        <dbReference type="SAM" id="MobiDB-lite"/>
    </source>
</evidence>
<feature type="compositionally biased region" description="Acidic residues" evidence="1">
    <location>
        <begin position="191"/>
        <end position="203"/>
    </location>
</feature>
<sequence length="203" mass="23365">MQSMLQDKKLLIRFRRADQESSEIGDRNGAFFVPIQYDALRAAATRLFPPKKGYKVAFSYFTNDDPKHPARKNLLMDEWDLDGFNLNLEQGNVPKPVIVKVHHLHYNRDNGRIDARMENGKKVEGPGDLFLTHVKLEHASQQMFIPRKDDEGDQAEYVGRRKAPRRIVVTGGTSRPSRSSQRQSNRPNYAEDIDDLELWDDAS</sequence>
<dbReference type="EMBL" id="CAJHJG010000221">
    <property type="protein sequence ID" value="CAD6899566.1"/>
    <property type="molecule type" value="Genomic_DNA"/>
</dbReference>
<evidence type="ECO:0000313" key="2">
    <source>
        <dbReference type="EMBL" id="CAD6899566.1"/>
    </source>
</evidence>
<proteinExistence type="predicted"/>
<feature type="region of interest" description="Disordered" evidence="1">
    <location>
        <begin position="148"/>
        <end position="203"/>
    </location>
</feature>
<keyword evidence="5" id="KW-1185">Reference proteome</keyword>
<dbReference type="Proteomes" id="UP000836402">
    <property type="component" value="Unassembled WGS sequence"/>
</dbReference>
<reference evidence="3" key="1">
    <citation type="submission" date="2016-04" db="EMBL/GenBank/DDBJ databases">
        <authorList>
            <person name="Nguyen H.D."/>
            <person name="Kesanakurti P."/>
            <person name="Cullis J."/>
            <person name="Levesque C.A."/>
            <person name="Hambleton S."/>
        </authorList>
    </citation>
    <scope>NUCLEOTIDE SEQUENCE</scope>
    <source>
        <strain evidence="3">DAOMC 238032</strain>
    </source>
</reference>
<accession>A0A177T5P9</accession>
<name>A0A177T5P9_9BASI</name>
<dbReference type="Proteomes" id="UP000077671">
    <property type="component" value="Unassembled WGS sequence"/>
</dbReference>
<organism evidence="3 4">
    <name type="scientific">Tilletia caries</name>
    <name type="common">wheat bunt fungus</name>
    <dbReference type="NCBI Taxonomy" id="13290"/>
    <lineage>
        <taxon>Eukaryota</taxon>
        <taxon>Fungi</taxon>
        <taxon>Dikarya</taxon>
        <taxon>Basidiomycota</taxon>
        <taxon>Ustilaginomycotina</taxon>
        <taxon>Exobasidiomycetes</taxon>
        <taxon>Tilletiales</taxon>
        <taxon>Tilletiaceae</taxon>
        <taxon>Tilletia</taxon>
    </lineage>
</organism>
<gene>
    <name evidence="3" type="ORF">A4X03_0g8129</name>
    <name evidence="2" type="ORF">JKIAZH3_G119</name>
</gene>
<evidence type="ECO:0000313" key="4">
    <source>
        <dbReference type="Proteomes" id="UP000077671"/>
    </source>
</evidence>
<reference evidence="2" key="3">
    <citation type="submission" date="2020-10" db="EMBL/GenBank/DDBJ databases">
        <authorList>
            <person name="Sedaghatjoo S."/>
        </authorList>
    </citation>
    <scope>NUCLEOTIDE SEQUENCE</scope>
    <source>
        <strain evidence="2">AZH3</strain>
    </source>
</reference>
<protein>
    <submittedName>
        <fullName evidence="3">Uncharacterized protein</fullName>
    </submittedName>
</protein>
<comment type="caution">
    <text evidence="3">The sequence shown here is derived from an EMBL/GenBank/DDBJ whole genome shotgun (WGS) entry which is preliminary data.</text>
</comment>
<dbReference type="EMBL" id="LWDD02002264">
    <property type="protein sequence ID" value="KAE8241561.1"/>
    <property type="molecule type" value="Genomic_DNA"/>
</dbReference>
<evidence type="ECO:0000313" key="3">
    <source>
        <dbReference type="EMBL" id="KAE8241561.1"/>
    </source>
</evidence>
<evidence type="ECO:0000313" key="5">
    <source>
        <dbReference type="Proteomes" id="UP000836402"/>
    </source>
</evidence>
<reference evidence="3" key="2">
    <citation type="journal article" date="2019" name="IMA Fungus">
        <title>Genome sequencing and comparison of five Tilletia species to identify candidate genes for the detection of regulated species infecting wheat.</title>
        <authorList>
            <person name="Nguyen H.D.T."/>
            <person name="Sultana T."/>
            <person name="Kesanakurti P."/>
            <person name="Hambleton S."/>
        </authorList>
    </citation>
    <scope>NUCLEOTIDE SEQUENCE</scope>
    <source>
        <strain evidence="3">DAOMC 238032</strain>
    </source>
</reference>
<dbReference type="AlphaFoldDB" id="A0A177T5P9"/>